<dbReference type="SUPFAM" id="SSF47769">
    <property type="entry name" value="SAM/Pointed domain"/>
    <property type="match status" value="1"/>
</dbReference>
<dbReference type="InterPro" id="IPR013761">
    <property type="entry name" value="SAM/pointed_sf"/>
</dbReference>
<keyword evidence="1" id="KW-0863">Zinc-finger</keyword>
<dbReference type="PANTHER" id="PTHR10044">
    <property type="entry name" value="INHIBITOR OF APOPTOSIS"/>
    <property type="match status" value="1"/>
</dbReference>
<evidence type="ECO:0000313" key="6">
    <source>
        <dbReference type="Proteomes" id="UP000023152"/>
    </source>
</evidence>
<dbReference type="PROSITE" id="PS50030">
    <property type="entry name" value="UBA"/>
    <property type="match status" value="1"/>
</dbReference>
<dbReference type="GO" id="GO:0008270">
    <property type="term" value="F:zinc ion binding"/>
    <property type="evidence" value="ECO:0007669"/>
    <property type="project" value="UniProtKB-KW"/>
</dbReference>
<dbReference type="SUPFAM" id="SSF57850">
    <property type="entry name" value="RING/U-box"/>
    <property type="match status" value="1"/>
</dbReference>
<feature type="domain" description="UBA" evidence="3">
    <location>
        <begin position="105"/>
        <end position="152"/>
    </location>
</feature>
<dbReference type="Gene3D" id="1.10.150.50">
    <property type="entry name" value="Transcription Factor, Ets-1"/>
    <property type="match status" value="1"/>
</dbReference>
<evidence type="ECO:0000256" key="1">
    <source>
        <dbReference type="PROSITE-ProRule" id="PRU00175"/>
    </source>
</evidence>
<dbReference type="AlphaFoldDB" id="X6M0X5"/>
<reference evidence="5 6" key="1">
    <citation type="journal article" date="2013" name="Curr. Biol.">
        <title>The Genome of the Foraminiferan Reticulomyxa filosa.</title>
        <authorList>
            <person name="Glockner G."/>
            <person name="Hulsmann N."/>
            <person name="Schleicher M."/>
            <person name="Noegel A.A."/>
            <person name="Eichinger L."/>
            <person name="Gallinger C."/>
            <person name="Pawlowski J."/>
            <person name="Sierra R."/>
            <person name="Euteneuer U."/>
            <person name="Pillet L."/>
            <person name="Moustafa A."/>
            <person name="Platzer M."/>
            <person name="Groth M."/>
            <person name="Szafranski K."/>
            <person name="Schliwa M."/>
        </authorList>
    </citation>
    <scope>NUCLEOTIDE SEQUENCE [LARGE SCALE GENOMIC DNA]</scope>
</reference>
<evidence type="ECO:0000259" key="4">
    <source>
        <dbReference type="PROSITE" id="PS50089"/>
    </source>
</evidence>
<dbReference type="GO" id="GO:0005737">
    <property type="term" value="C:cytoplasm"/>
    <property type="evidence" value="ECO:0007669"/>
    <property type="project" value="TreeGrafter"/>
</dbReference>
<keyword evidence="6" id="KW-1185">Reference proteome</keyword>
<evidence type="ECO:0008006" key="7">
    <source>
        <dbReference type="Google" id="ProtNLM"/>
    </source>
</evidence>
<dbReference type="Proteomes" id="UP000023152">
    <property type="component" value="Unassembled WGS sequence"/>
</dbReference>
<dbReference type="GO" id="GO:0005634">
    <property type="term" value="C:nucleus"/>
    <property type="evidence" value="ECO:0007669"/>
    <property type="project" value="TreeGrafter"/>
</dbReference>
<accession>X6M0X5</accession>
<dbReference type="PANTHER" id="PTHR10044:SF139">
    <property type="entry name" value="DEATH-ASSOCIATED INHIBITOR OF APOPTOSIS 2"/>
    <property type="match status" value="1"/>
</dbReference>
<dbReference type="InterPro" id="IPR001841">
    <property type="entry name" value="Znf_RING"/>
</dbReference>
<dbReference type="CDD" id="cd09487">
    <property type="entry name" value="SAM_superfamily"/>
    <property type="match status" value="1"/>
</dbReference>
<comment type="caution">
    <text evidence="5">The sequence shown here is derived from an EMBL/GenBank/DDBJ whole genome shotgun (WGS) entry which is preliminary data.</text>
</comment>
<dbReference type="EMBL" id="ASPP01026547">
    <property type="protein sequence ID" value="ETO07062.1"/>
    <property type="molecule type" value="Genomic_DNA"/>
</dbReference>
<dbReference type="PROSITE" id="PS50089">
    <property type="entry name" value="ZF_RING_2"/>
    <property type="match status" value="1"/>
</dbReference>
<dbReference type="Gene3D" id="3.30.40.10">
    <property type="entry name" value="Zinc/RING finger domain, C3HC4 (zinc finger)"/>
    <property type="match status" value="1"/>
</dbReference>
<dbReference type="InterPro" id="IPR013083">
    <property type="entry name" value="Znf_RING/FYVE/PHD"/>
</dbReference>
<protein>
    <recommendedName>
        <fullName evidence="7">RING-type domain-containing protein</fullName>
    </recommendedName>
</protein>
<feature type="compositionally biased region" description="Low complexity" evidence="2">
    <location>
        <begin position="581"/>
        <end position="626"/>
    </location>
</feature>
<organism evidence="5 6">
    <name type="scientific">Reticulomyxa filosa</name>
    <dbReference type="NCBI Taxonomy" id="46433"/>
    <lineage>
        <taxon>Eukaryota</taxon>
        <taxon>Sar</taxon>
        <taxon>Rhizaria</taxon>
        <taxon>Retaria</taxon>
        <taxon>Foraminifera</taxon>
        <taxon>Monothalamids</taxon>
        <taxon>Reticulomyxidae</taxon>
        <taxon>Reticulomyxa</taxon>
    </lineage>
</organism>
<dbReference type="InterPro" id="IPR050784">
    <property type="entry name" value="IAP"/>
</dbReference>
<keyword evidence="1" id="KW-0479">Metal-binding</keyword>
<dbReference type="Pfam" id="PF13920">
    <property type="entry name" value="zf-C3HC4_3"/>
    <property type="match status" value="1"/>
</dbReference>
<feature type="region of interest" description="Disordered" evidence="2">
    <location>
        <begin position="489"/>
        <end position="514"/>
    </location>
</feature>
<keyword evidence="1" id="KW-0862">Zinc</keyword>
<dbReference type="SMART" id="SM00184">
    <property type="entry name" value="RING"/>
    <property type="match status" value="1"/>
</dbReference>
<feature type="region of interest" description="Disordered" evidence="2">
    <location>
        <begin position="581"/>
        <end position="648"/>
    </location>
</feature>
<feature type="domain" description="RING-type" evidence="4">
    <location>
        <begin position="658"/>
        <end position="694"/>
    </location>
</feature>
<proteinExistence type="predicted"/>
<dbReference type="InterPro" id="IPR015940">
    <property type="entry name" value="UBA"/>
</dbReference>
<evidence type="ECO:0000313" key="5">
    <source>
        <dbReference type="EMBL" id="ETO07062.1"/>
    </source>
</evidence>
<feature type="compositionally biased region" description="Polar residues" evidence="2">
    <location>
        <begin position="627"/>
        <end position="641"/>
    </location>
</feature>
<sequence length="707" mass="80375">MGYARNQIQQAIDISQQRYKSANDTFALLDILSELEKEQVIVLFFFCLFEKKVNHNRQASLETEAPLETEDWELVDRVPSAPKAKSEDIEESEVQFTLFVFDMFELQTIKVMKVMLEMGFEKESIQAAIDSCPKNLGAQCTMDTVSEYLLSGGNINSKKEESKEKEIEKGVVVMLVMDETVVEVRLEKLRIGMLRQKIERNLLGSLSVVDVEIKDAKGHVIETNQQLFNAFHSHTDRPCFFVTKKNDSFKKIKLHIWRTLKNKSVTETTNPVLNAVIEKPHADIICLQGSEQDALAALQKVTHTRPSLQVIVIFSTSKPAKLYYQVLLFFFLRGPPPPLQRNLFFFFFKKKKNLAKFREQETIWSGDYSSINSEIVASKQIIVTHAKTLSKKHQFFQCVDLCILHGFNIPSKQSLKTRNDWFLYQAFRSDCQMVVFASSRSFLADICKLVAQRKRTILLYMPSKGLFHNIPLPDITNLSFTKQSLEMWTEKKKEKPEKKEGEKLSKKQRQRARNEKFAQLREGLKSIGLIGTCMDIFIRHHIDDSTLPLLDEKALTNIKELTLGDRIKILKWLQQYQSRSSSSLSSSAPSSLSSSSSSSTTTTITPITTTPITITPITTTPITTTPFQNTHPSTTTNSFPTNDAEDSKEKENESKGLCVCCYDAKANMVFIPCGHLSLCEECAKERPDTCPICNRQGTSNKILFAGI</sequence>
<name>X6M0X5_RETFI</name>
<evidence type="ECO:0000256" key="2">
    <source>
        <dbReference type="SAM" id="MobiDB-lite"/>
    </source>
</evidence>
<evidence type="ECO:0000259" key="3">
    <source>
        <dbReference type="PROSITE" id="PS50030"/>
    </source>
</evidence>
<gene>
    <name evidence="5" type="ORF">RFI_30332</name>
</gene>
<dbReference type="GO" id="GO:0051726">
    <property type="term" value="P:regulation of cell cycle"/>
    <property type="evidence" value="ECO:0007669"/>
    <property type="project" value="TreeGrafter"/>
</dbReference>
<feature type="compositionally biased region" description="Basic and acidic residues" evidence="2">
    <location>
        <begin position="489"/>
        <end position="505"/>
    </location>
</feature>
<dbReference type="OrthoDB" id="3045089at2759"/>